<keyword evidence="1" id="KW-0479">Metal-binding</keyword>
<evidence type="ECO:0000256" key="5">
    <source>
        <dbReference type="ARBA" id="ARBA00022806"/>
    </source>
</evidence>
<feature type="compositionally biased region" description="Polar residues" evidence="9">
    <location>
        <begin position="1265"/>
        <end position="1278"/>
    </location>
</feature>
<evidence type="ECO:0000256" key="8">
    <source>
        <dbReference type="PROSITE-ProRule" id="PRU00146"/>
    </source>
</evidence>
<dbReference type="GO" id="GO:0000400">
    <property type="term" value="F:four-way junction DNA binding"/>
    <property type="evidence" value="ECO:0007669"/>
    <property type="project" value="TreeGrafter"/>
</dbReference>
<evidence type="ECO:0000256" key="7">
    <source>
        <dbReference type="ARBA" id="ARBA00022840"/>
    </source>
</evidence>
<dbReference type="InterPro" id="IPR001650">
    <property type="entry name" value="Helicase_C-like"/>
</dbReference>
<sequence length="1291" mass="145132">MIFLAPTLPLVTQQAQACYSIMGIPGIDTAVLTGRIKPSTRFDLWRSRRMFYCTPQTVQKDLLSDDATFFASRVCCVVLDEAHKASGDYAYTKVIEQLELAGAQFRIVGLSATPGTSIKAIQKVVESLRAVKIEARYETDPSVAPYVHQKHSEIVIVPKNESQKDIERRLTRMLEPILQYLKAHGALKFGGGNATVTTFQIHKSCQEYLKSNRNASGSVRAYFQAAYKLIELRNDAYQSLGCVKLKIQRLKQTPQKGPLAKLIRSKDFDDLYRRVLNATNSAVESKTSSDLSVESFNPKLQKLAELLNEHFSRAKAAEKSSRAIVFSQFRDSVSEIVEQLKKYHPLVRARHFVGQQSSKRSVGDVDNRLGGMKQSEQQQVIKWFRENVYNVLVCTCIGEEGLDIGEVDLIVNFDTLRSPIRMIQRTGRTGRKRNGRVVCLISEGQEERTYKASKQAEQTLMIALKKCGSFKMEVHKPMLPREPTRQFADIKITGSFRFSQVGHSAPRRQTKVQNWNLGPAQEEERGQLLGKVISANSDWTAVRAVLLRGWCGSFRANIRGQSTQLLHKLKGIRPVKAKTMSRRSLTCGIESIFPIVPPHDQETKPARIAKPPVQMPLNGHEKTHASSHLPNAPALRKLGIPNRRDEIELTKSRSHSLNGVEKKVCERQEATALFLEENQFRRSNTESSRIYEKILVSNSNHDAVPQPTFRLPTPPPSSYEEDSDMPLEGGSFCFRLPTQDSSSSEEEGPTNCLPLCTSAKTHEPTYDEMDNVKYIPNFQVSETHYGTYNDQSELSNCRMEELRPGSLRHSETDDSDARLISLKRRTDEKTEKRKAENIPLMELKRQRKILIEGMNAGCGRKSIATSEMEDSMMSANTFGDAKMSPSAILGTNSGDMDSETGPGAKKVGNKRQSTQENDPASRWADPPIDNALTLFNKPLGVSKGHSLNSSQVRSHTADRSVGKRCQRAALELSLDCLTCGKSPRRHDRTPKSNARTNWYGELTDTPDYDVNIDPEDINCALCRSVASTDENPIFLCDGRCNRAFHKLCYSIESDIKSADPWLCKECSRAKEPLLTKRIIKRSAAGHISTKDNEVVGRQIHGCDRDNSKVEVKKKRLEVLQARRLGAARFVFDEADIEANDDMEGDDAENDMLEALEEEESIFNDGFINDSTQLSQHYSDDELGNVDPDASRDINFHHRNLDAQFDRKNQFITPVLNRRGCGLDLSAASSQEGLGNMHFIRSVLHHHQQGGDAQEIEDYFRDLQSREQTPGESSSVVHQSDNDSPDKWRNHQ</sequence>
<protein>
    <recommendedName>
        <fullName evidence="15">DNA helicase</fullName>
    </recommendedName>
</protein>
<dbReference type="PROSITE" id="PS50016">
    <property type="entry name" value="ZF_PHD_2"/>
    <property type="match status" value="1"/>
</dbReference>
<dbReference type="Proteomes" id="UP001295423">
    <property type="component" value="Unassembled WGS sequence"/>
</dbReference>
<dbReference type="GO" id="GO:0043138">
    <property type="term" value="F:3'-5' DNA helicase activity"/>
    <property type="evidence" value="ECO:0007669"/>
    <property type="project" value="TreeGrafter"/>
</dbReference>
<feature type="region of interest" description="Disordered" evidence="9">
    <location>
        <begin position="891"/>
        <end position="928"/>
    </location>
</feature>
<dbReference type="SMART" id="SM00490">
    <property type="entry name" value="HELICc"/>
    <property type="match status" value="1"/>
</dbReference>
<dbReference type="Pfam" id="PF00271">
    <property type="entry name" value="Helicase_C"/>
    <property type="match status" value="1"/>
</dbReference>
<dbReference type="PANTHER" id="PTHR14025">
    <property type="entry name" value="FANCONI ANEMIA GROUP M FANCM FAMILY MEMBER"/>
    <property type="match status" value="1"/>
</dbReference>
<feature type="region of interest" description="Disordered" evidence="9">
    <location>
        <begin position="705"/>
        <end position="724"/>
    </location>
</feature>
<evidence type="ECO:0000259" key="11">
    <source>
        <dbReference type="PROSITE" id="PS51192"/>
    </source>
</evidence>
<dbReference type="Gene3D" id="3.40.50.300">
    <property type="entry name" value="P-loop containing nucleotide triphosphate hydrolases"/>
    <property type="match status" value="2"/>
</dbReference>
<dbReference type="PROSITE" id="PS01359">
    <property type="entry name" value="ZF_PHD_1"/>
    <property type="match status" value="1"/>
</dbReference>
<dbReference type="GO" id="GO:0016787">
    <property type="term" value="F:hydrolase activity"/>
    <property type="evidence" value="ECO:0007669"/>
    <property type="project" value="UniProtKB-KW"/>
</dbReference>
<dbReference type="InterPro" id="IPR011545">
    <property type="entry name" value="DEAD/DEAH_box_helicase_dom"/>
</dbReference>
<evidence type="ECO:0000256" key="2">
    <source>
        <dbReference type="ARBA" id="ARBA00022741"/>
    </source>
</evidence>
<evidence type="ECO:0000313" key="14">
    <source>
        <dbReference type="Proteomes" id="UP001295423"/>
    </source>
</evidence>
<gene>
    <name evidence="13" type="ORF">CYCCA115_LOCUS7112</name>
</gene>
<evidence type="ECO:0000256" key="3">
    <source>
        <dbReference type="ARBA" id="ARBA00022771"/>
    </source>
</evidence>
<dbReference type="EMBL" id="CAKOGP040000913">
    <property type="protein sequence ID" value="CAJ1940603.1"/>
    <property type="molecule type" value="Genomic_DNA"/>
</dbReference>
<dbReference type="InterPro" id="IPR011011">
    <property type="entry name" value="Znf_FYVE_PHD"/>
</dbReference>
<feature type="region of interest" description="Disordered" evidence="9">
    <location>
        <begin position="1249"/>
        <end position="1291"/>
    </location>
</feature>
<dbReference type="GO" id="GO:0009378">
    <property type="term" value="F:four-way junction helicase activity"/>
    <property type="evidence" value="ECO:0007669"/>
    <property type="project" value="TreeGrafter"/>
</dbReference>
<keyword evidence="3 8" id="KW-0863">Zinc-finger</keyword>
<proteinExistence type="predicted"/>
<organism evidence="13 14">
    <name type="scientific">Cylindrotheca closterium</name>
    <dbReference type="NCBI Taxonomy" id="2856"/>
    <lineage>
        <taxon>Eukaryota</taxon>
        <taxon>Sar</taxon>
        <taxon>Stramenopiles</taxon>
        <taxon>Ochrophyta</taxon>
        <taxon>Bacillariophyta</taxon>
        <taxon>Bacillariophyceae</taxon>
        <taxon>Bacillariophycidae</taxon>
        <taxon>Bacillariales</taxon>
        <taxon>Bacillariaceae</taxon>
        <taxon>Cylindrotheca</taxon>
    </lineage>
</organism>
<dbReference type="PANTHER" id="PTHR14025:SF20">
    <property type="entry name" value="FANCONI ANEMIA GROUP M PROTEIN"/>
    <property type="match status" value="1"/>
</dbReference>
<accession>A0AAD2FLF0</accession>
<reference evidence="13" key="1">
    <citation type="submission" date="2023-08" db="EMBL/GenBank/DDBJ databases">
        <authorList>
            <person name="Audoor S."/>
            <person name="Bilcke G."/>
        </authorList>
    </citation>
    <scope>NUCLEOTIDE SEQUENCE</scope>
</reference>
<dbReference type="Pfam" id="PF00270">
    <property type="entry name" value="DEAD"/>
    <property type="match status" value="1"/>
</dbReference>
<dbReference type="CDD" id="cd18801">
    <property type="entry name" value="SF2_C_FANCM_Hef"/>
    <property type="match status" value="1"/>
</dbReference>
<keyword evidence="6" id="KW-0862">Zinc</keyword>
<evidence type="ECO:0000313" key="13">
    <source>
        <dbReference type="EMBL" id="CAJ1940603.1"/>
    </source>
</evidence>
<dbReference type="PROSITE" id="PS51192">
    <property type="entry name" value="HELICASE_ATP_BIND_1"/>
    <property type="match status" value="1"/>
</dbReference>
<dbReference type="Pfam" id="PF00628">
    <property type="entry name" value="PHD"/>
    <property type="match status" value="1"/>
</dbReference>
<dbReference type="GO" id="GO:0005524">
    <property type="term" value="F:ATP binding"/>
    <property type="evidence" value="ECO:0007669"/>
    <property type="project" value="UniProtKB-KW"/>
</dbReference>
<dbReference type="Gene3D" id="3.30.40.10">
    <property type="entry name" value="Zinc/RING finger domain, C3HC4 (zinc finger)"/>
    <property type="match status" value="1"/>
</dbReference>
<dbReference type="GO" id="GO:0045003">
    <property type="term" value="P:double-strand break repair via synthesis-dependent strand annealing"/>
    <property type="evidence" value="ECO:0007669"/>
    <property type="project" value="TreeGrafter"/>
</dbReference>
<evidence type="ECO:0000259" key="12">
    <source>
        <dbReference type="PROSITE" id="PS51194"/>
    </source>
</evidence>
<keyword evidence="5" id="KW-0347">Helicase</keyword>
<dbReference type="InterPro" id="IPR027417">
    <property type="entry name" value="P-loop_NTPase"/>
</dbReference>
<name>A0AAD2FLF0_9STRA</name>
<feature type="domain" description="Helicase ATP-binding" evidence="11">
    <location>
        <begin position="1"/>
        <end position="132"/>
    </location>
</feature>
<dbReference type="PROSITE" id="PS51194">
    <property type="entry name" value="HELICASE_CTER"/>
    <property type="match status" value="1"/>
</dbReference>
<dbReference type="SUPFAM" id="SSF57903">
    <property type="entry name" value="FYVE/PHD zinc finger"/>
    <property type="match status" value="1"/>
</dbReference>
<dbReference type="GO" id="GO:0036297">
    <property type="term" value="P:interstrand cross-link repair"/>
    <property type="evidence" value="ECO:0007669"/>
    <property type="project" value="TreeGrafter"/>
</dbReference>
<keyword evidence="2" id="KW-0547">Nucleotide-binding</keyword>
<evidence type="ECO:0000256" key="6">
    <source>
        <dbReference type="ARBA" id="ARBA00022833"/>
    </source>
</evidence>
<dbReference type="SMART" id="SM00249">
    <property type="entry name" value="PHD"/>
    <property type="match status" value="1"/>
</dbReference>
<evidence type="ECO:0000256" key="9">
    <source>
        <dbReference type="SAM" id="MobiDB-lite"/>
    </source>
</evidence>
<dbReference type="InterPro" id="IPR019787">
    <property type="entry name" value="Znf_PHD-finger"/>
</dbReference>
<comment type="caution">
    <text evidence="13">The sequence shown here is derived from an EMBL/GenBank/DDBJ whole genome shotgun (WGS) entry which is preliminary data.</text>
</comment>
<evidence type="ECO:0000256" key="4">
    <source>
        <dbReference type="ARBA" id="ARBA00022801"/>
    </source>
</evidence>
<dbReference type="GO" id="GO:0008270">
    <property type="term" value="F:zinc ion binding"/>
    <property type="evidence" value="ECO:0007669"/>
    <property type="project" value="UniProtKB-KW"/>
</dbReference>
<feature type="domain" description="Helicase C-terminal" evidence="12">
    <location>
        <begin position="302"/>
        <end position="478"/>
    </location>
</feature>
<dbReference type="InterPro" id="IPR019786">
    <property type="entry name" value="Zinc_finger_PHD-type_CS"/>
</dbReference>
<dbReference type="InterPro" id="IPR001965">
    <property type="entry name" value="Znf_PHD"/>
</dbReference>
<keyword evidence="7" id="KW-0067">ATP-binding</keyword>
<dbReference type="SUPFAM" id="SSF52540">
    <property type="entry name" value="P-loop containing nucleoside triphosphate hydrolases"/>
    <property type="match status" value="1"/>
</dbReference>
<dbReference type="InterPro" id="IPR013083">
    <property type="entry name" value="Znf_RING/FYVE/PHD"/>
</dbReference>
<evidence type="ECO:0000256" key="1">
    <source>
        <dbReference type="ARBA" id="ARBA00022723"/>
    </source>
</evidence>
<evidence type="ECO:0008006" key="15">
    <source>
        <dbReference type="Google" id="ProtNLM"/>
    </source>
</evidence>
<evidence type="ECO:0000259" key="10">
    <source>
        <dbReference type="PROSITE" id="PS50016"/>
    </source>
</evidence>
<keyword evidence="14" id="KW-1185">Reference proteome</keyword>
<keyword evidence="4" id="KW-0378">Hydrolase</keyword>
<feature type="domain" description="PHD-type" evidence="10">
    <location>
        <begin position="1016"/>
        <end position="1069"/>
    </location>
</feature>
<feature type="compositionally biased region" description="Basic and acidic residues" evidence="9">
    <location>
        <begin position="1279"/>
        <end position="1291"/>
    </location>
</feature>
<dbReference type="InterPro" id="IPR014001">
    <property type="entry name" value="Helicase_ATP-bd"/>
</dbReference>